<protein>
    <submittedName>
        <fullName evidence="2">Uncharacterized protein</fullName>
    </submittedName>
</protein>
<keyword evidence="1" id="KW-0812">Transmembrane</keyword>
<evidence type="ECO:0000313" key="3">
    <source>
        <dbReference type="Proteomes" id="UP000747542"/>
    </source>
</evidence>
<dbReference type="AlphaFoldDB" id="A0A8J5JQ84"/>
<comment type="caution">
    <text evidence="2">The sequence shown here is derived from an EMBL/GenBank/DDBJ whole genome shotgun (WGS) entry which is preliminary data.</text>
</comment>
<evidence type="ECO:0000313" key="2">
    <source>
        <dbReference type="EMBL" id="KAG7162076.1"/>
    </source>
</evidence>
<feature type="transmembrane region" description="Helical" evidence="1">
    <location>
        <begin position="243"/>
        <end position="268"/>
    </location>
</feature>
<reference evidence="2" key="1">
    <citation type="journal article" date="2021" name="Sci. Adv.">
        <title>The American lobster genome reveals insights on longevity, neural, and immune adaptations.</title>
        <authorList>
            <person name="Polinski J.M."/>
            <person name="Zimin A.V."/>
            <person name="Clark K.F."/>
            <person name="Kohn A.B."/>
            <person name="Sadowski N."/>
            <person name="Timp W."/>
            <person name="Ptitsyn A."/>
            <person name="Khanna P."/>
            <person name="Romanova D.Y."/>
            <person name="Williams P."/>
            <person name="Greenwood S.J."/>
            <person name="Moroz L.L."/>
            <person name="Walt D.R."/>
            <person name="Bodnar A.G."/>
        </authorList>
    </citation>
    <scope>NUCLEOTIDE SEQUENCE</scope>
    <source>
        <strain evidence="2">GMGI-L3</strain>
    </source>
</reference>
<keyword evidence="1" id="KW-1133">Transmembrane helix</keyword>
<dbReference type="Proteomes" id="UP000747542">
    <property type="component" value="Unassembled WGS sequence"/>
</dbReference>
<feature type="transmembrane region" description="Helical" evidence="1">
    <location>
        <begin position="274"/>
        <end position="293"/>
    </location>
</feature>
<sequence>MVILGWTNRVLKEWVKEGSGRKKGWVDGRNDASEGLRSEGLRAKRLRLERRQRDMVVMKFDGEKTRLENWSEGRRGGYERGGYDVETWGRGGRGGLGAWKDVVVADDGVRSERLRSERDVVVREDVRDVSYGRWGYERLRSEGRQRDVVRGTAKRLRLERLRAERLRSEGLRSEGRGDDEDGARCTVVVYCVYCVEVYCVHCVHCVHCVYYVYCVYYVVVYCVYCGGARVLCVAKMCVLCVLLYYVVVYCCTVYYVYRVLCVLLYYVVGNSGGTMWWCTVWWCIVWWCTVWRCTMY</sequence>
<organism evidence="2 3">
    <name type="scientific">Homarus americanus</name>
    <name type="common">American lobster</name>
    <dbReference type="NCBI Taxonomy" id="6706"/>
    <lineage>
        <taxon>Eukaryota</taxon>
        <taxon>Metazoa</taxon>
        <taxon>Ecdysozoa</taxon>
        <taxon>Arthropoda</taxon>
        <taxon>Crustacea</taxon>
        <taxon>Multicrustacea</taxon>
        <taxon>Malacostraca</taxon>
        <taxon>Eumalacostraca</taxon>
        <taxon>Eucarida</taxon>
        <taxon>Decapoda</taxon>
        <taxon>Pleocyemata</taxon>
        <taxon>Astacidea</taxon>
        <taxon>Nephropoidea</taxon>
        <taxon>Nephropidae</taxon>
        <taxon>Homarus</taxon>
    </lineage>
</organism>
<feature type="transmembrane region" description="Helical" evidence="1">
    <location>
        <begin position="210"/>
        <end position="231"/>
    </location>
</feature>
<proteinExistence type="predicted"/>
<keyword evidence="3" id="KW-1185">Reference proteome</keyword>
<evidence type="ECO:0000256" key="1">
    <source>
        <dbReference type="SAM" id="Phobius"/>
    </source>
</evidence>
<dbReference type="EMBL" id="JAHLQT010028013">
    <property type="protein sequence ID" value="KAG7162076.1"/>
    <property type="molecule type" value="Genomic_DNA"/>
</dbReference>
<keyword evidence="1" id="KW-0472">Membrane</keyword>
<accession>A0A8J5JQ84</accession>
<gene>
    <name evidence="2" type="ORF">Hamer_G010730</name>
</gene>
<name>A0A8J5JQ84_HOMAM</name>